<evidence type="ECO:0000313" key="2">
    <source>
        <dbReference type="Proteomes" id="UP000765509"/>
    </source>
</evidence>
<name>A0A9Q3FRM9_9BASI</name>
<proteinExistence type="predicted"/>
<dbReference type="Proteomes" id="UP000765509">
    <property type="component" value="Unassembled WGS sequence"/>
</dbReference>
<dbReference type="AlphaFoldDB" id="A0A9Q3FRM9"/>
<dbReference type="EMBL" id="AVOT02048098">
    <property type="protein sequence ID" value="MBW0543337.1"/>
    <property type="molecule type" value="Genomic_DNA"/>
</dbReference>
<comment type="caution">
    <text evidence="1">The sequence shown here is derived from an EMBL/GenBank/DDBJ whole genome shotgun (WGS) entry which is preliminary data.</text>
</comment>
<organism evidence="1 2">
    <name type="scientific">Austropuccinia psidii MF-1</name>
    <dbReference type="NCBI Taxonomy" id="1389203"/>
    <lineage>
        <taxon>Eukaryota</taxon>
        <taxon>Fungi</taxon>
        <taxon>Dikarya</taxon>
        <taxon>Basidiomycota</taxon>
        <taxon>Pucciniomycotina</taxon>
        <taxon>Pucciniomycetes</taxon>
        <taxon>Pucciniales</taxon>
        <taxon>Sphaerophragmiaceae</taxon>
        <taxon>Austropuccinia</taxon>
    </lineage>
</organism>
<evidence type="ECO:0000313" key="1">
    <source>
        <dbReference type="EMBL" id="MBW0543337.1"/>
    </source>
</evidence>
<accession>A0A9Q3FRM9</accession>
<protein>
    <submittedName>
        <fullName evidence="1">Uncharacterized protein</fullName>
    </submittedName>
</protein>
<keyword evidence="2" id="KW-1185">Reference proteome</keyword>
<gene>
    <name evidence="1" type="ORF">O181_083052</name>
</gene>
<reference evidence="1" key="1">
    <citation type="submission" date="2021-03" db="EMBL/GenBank/DDBJ databases">
        <title>Draft genome sequence of rust myrtle Austropuccinia psidii MF-1, a brazilian biotype.</title>
        <authorList>
            <person name="Quecine M.C."/>
            <person name="Pachon D.M.R."/>
            <person name="Bonatelli M.L."/>
            <person name="Correr F.H."/>
            <person name="Franceschini L.M."/>
            <person name="Leite T.F."/>
            <person name="Margarido G.R.A."/>
            <person name="Almeida C.A."/>
            <person name="Ferrarezi J.A."/>
            <person name="Labate C.A."/>
        </authorList>
    </citation>
    <scope>NUCLEOTIDE SEQUENCE</scope>
    <source>
        <strain evidence="1">MF-1</strain>
    </source>
</reference>
<sequence>MLISGTIHYHQIYRENSVEVKLTDSLSRKHPVFPVSLVKPYHKTSEDTFPSRSKIHTPQDIVKVVDSPSPLNKIIKPRKIRFNGKEHRQYLIIFKNQTADKYKLLEEDAIIDGEVHLKRLRASKRDKKSHK</sequence>